<evidence type="ECO:0000256" key="12">
    <source>
        <dbReference type="RuleBase" id="RU003857"/>
    </source>
</evidence>
<evidence type="ECO:0000313" key="16">
    <source>
        <dbReference type="EMBL" id="KRX95716.1"/>
    </source>
</evidence>
<keyword evidence="9 12" id="KW-0406">Ion transport</keyword>
<feature type="non-terminal residue" evidence="16">
    <location>
        <position position="1"/>
    </location>
</feature>
<dbReference type="InterPro" id="IPR003092">
    <property type="entry name" value="2pore_dom_K_chnl_TASK"/>
</dbReference>
<keyword evidence="7" id="KW-0630">Potassium</keyword>
<sequence length="470" mass="52875">LAAGCATLTSGWLQLGKMKKQNVRTLALIVCTFTYLLVGAAVFDALESDNELRQRELTGALRQRIMTKYNISERDYRVIESVIVKSIPHKAGHQWKFAGAFYFSTTVITTIGYGHSTPATIGGKAFCMFYALAGIPLTLVMFQSIGERLNTFVAFNIRHLQRCVGLKRRQVSQTNLIMVASTIGTVLMASGAYAFHQFEQWDYLDSLYYCFITLTTIGFGDYVALQKDGALQQNPKYVVFSLIFILFGLTVISAAMNLLVLRFLTMNTEDERRDVQEARLAAQGLIGLPQYYYCTPKGTFVAPRLSGGDFDTSGRLAGREHLYSDDNDESKERSVLVNQRMRHHNNSNKNKNNNNNNNNNNNDDDDDDEDEEEEEEMDDEEDFQSTVGGSSRSSCTSCLPSCSTTASERSRRPYMAVRPPVQVAHLLAANQTAGADLRLPFVVGRRLHHQSIPFDSPLLRLRRLRRRLSF</sequence>
<dbReference type="PRINTS" id="PR01333">
    <property type="entry name" value="2POREKCHANEL"/>
</dbReference>
<gene>
    <name evidence="16" type="primary">sup-9</name>
    <name evidence="16" type="ORF">T4E_71</name>
</gene>
<dbReference type="EMBL" id="JYDU01000052">
    <property type="protein sequence ID" value="KRX95720.1"/>
    <property type="molecule type" value="Genomic_DNA"/>
</dbReference>
<dbReference type="FunFam" id="1.10.287.70:FF:000090">
    <property type="entry name" value="two pore potassium channel protein sup-9"/>
    <property type="match status" value="1"/>
</dbReference>
<dbReference type="Gene3D" id="1.10.287.70">
    <property type="match status" value="1"/>
</dbReference>
<dbReference type="Pfam" id="PF07885">
    <property type="entry name" value="Ion_trans_2"/>
    <property type="match status" value="2"/>
</dbReference>
<keyword evidence="5 12" id="KW-0812">Transmembrane</keyword>
<evidence type="ECO:0000256" key="3">
    <source>
        <dbReference type="ARBA" id="ARBA00022448"/>
    </source>
</evidence>
<feature type="transmembrane region" description="Helical" evidence="14">
    <location>
        <begin position="121"/>
        <end position="142"/>
    </location>
</feature>
<evidence type="ECO:0000256" key="4">
    <source>
        <dbReference type="ARBA" id="ARBA00022538"/>
    </source>
</evidence>
<dbReference type="PANTHER" id="PTHR11003">
    <property type="entry name" value="POTASSIUM CHANNEL, SUBFAMILY K"/>
    <property type="match status" value="1"/>
</dbReference>
<comment type="caution">
    <text evidence="16">The sequence shown here is derived from an EMBL/GenBank/DDBJ whole genome shotgun (WGS) entry which is preliminary data.</text>
</comment>
<evidence type="ECO:0000256" key="9">
    <source>
        <dbReference type="ARBA" id="ARBA00023065"/>
    </source>
</evidence>
<evidence type="ECO:0000256" key="14">
    <source>
        <dbReference type="SAM" id="Phobius"/>
    </source>
</evidence>
<feature type="transmembrane region" description="Helical" evidence="14">
    <location>
        <begin position="25"/>
        <end position="46"/>
    </location>
</feature>
<feature type="compositionally biased region" description="Low complexity" evidence="13">
    <location>
        <begin position="390"/>
        <end position="407"/>
    </location>
</feature>
<dbReference type="GO" id="GO:0022841">
    <property type="term" value="F:potassium ion leak channel activity"/>
    <property type="evidence" value="ECO:0007669"/>
    <property type="project" value="TreeGrafter"/>
</dbReference>
<evidence type="ECO:0000256" key="7">
    <source>
        <dbReference type="ARBA" id="ARBA00022958"/>
    </source>
</evidence>
<feature type="domain" description="Potassium channel" evidence="15">
    <location>
        <begin position="187"/>
        <end position="260"/>
    </location>
</feature>
<dbReference type="SUPFAM" id="SSF81324">
    <property type="entry name" value="Voltage-gated potassium channels"/>
    <property type="match status" value="2"/>
</dbReference>
<dbReference type="PRINTS" id="PR01095">
    <property type="entry name" value="TASKCHANNEL"/>
</dbReference>
<keyword evidence="6" id="KW-0631">Potassium channel</keyword>
<evidence type="ECO:0000313" key="17">
    <source>
        <dbReference type="Proteomes" id="UP000054815"/>
    </source>
</evidence>
<feature type="compositionally biased region" description="Acidic residues" evidence="13">
    <location>
        <begin position="362"/>
        <end position="383"/>
    </location>
</feature>
<evidence type="ECO:0000256" key="1">
    <source>
        <dbReference type="ARBA" id="ARBA00004141"/>
    </source>
</evidence>
<dbReference type="Proteomes" id="UP000054815">
    <property type="component" value="Unassembled WGS sequence"/>
</dbReference>
<dbReference type="EMBL" id="JYDU01000052">
    <property type="protein sequence ID" value="KRX95716.1"/>
    <property type="molecule type" value="Genomic_DNA"/>
</dbReference>
<feature type="region of interest" description="Disordered" evidence="13">
    <location>
        <begin position="343"/>
        <end position="411"/>
    </location>
</feature>
<keyword evidence="4" id="KW-0633">Potassium transport</keyword>
<protein>
    <submittedName>
        <fullName evidence="16">Two pore potassium channel protein sup-9</fullName>
    </submittedName>
</protein>
<evidence type="ECO:0000256" key="6">
    <source>
        <dbReference type="ARBA" id="ARBA00022826"/>
    </source>
</evidence>
<feature type="compositionally biased region" description="Low complexity" evidence="13">
    <location>
        <begin position="347"/>
        <end position="361"/>
    </location>
</feature>
<dbReference type="AlphaFoldDB" id="A0A0V0Y5J7"/>
<evidence type="ECO:0000259" key="15">
    <source>
        <dbReference type="Pfam" id="PF07885"/>
    </source>
</evidence>
<name>A0A0V0Y5J7_TRIPS</name>
<evidence type="ECO:0000256" key="2">
    <source>
        <dbReference type="ARBA" id="ARBA00006666"/>
    </source>
</evidence>
<dbReference type="GO" id="GO:0030322">
    <property type="term" value="P:stabilization of membrane potential"/>
    <property type="evidence" value="ECO:0007669"/>
    <property type="project" value="TreeGrafter"/>
</dbReference>
<comment type="subcellular location">
    <subcellularLocation>
        <location evidence="1">Membrane</location>
        <topology evidence="1">Multi-pass membrane protein</topology>
    </subcellularLocation>
</comment>
<evidence type="ECO:0000256" key="8">
    <source>
        <dbReference type="ARBA" id="ARBA00022989"/>
    </source>
</evidence>
<keyword evidence="3 12" id="KW-0813">Transport</keyword>
<feature type="transmembrane region" description="Helical" evidence="14">
    <location>
        <begin position="237"/>
        <end position="264"/>
    </location>
</feature>
<dbReference type="PANTHER" id="PTHR11003:SF291">
    <property type="entry name" value="IP11374P"/>
    <property type="match status" value="1"/>
</dbReference>
<reference evidence="16 17" key="1">
    <citation type="submission" date="2015-01" db="EMBL/GenBank/DDBJ databases">
        <title>Evolution of Trichinella species and genotypes.</title>
        <authorList>
            <person name="Korhonen P.K."/>
            <person name="Edoardo P."/>
            <person name="Giuseppe L.R."/>
            <person name="Gasser R.B."/>
        </authorList>
    </citation>
    <scope>NUCLEOTIDE SEQUENCE [LARGE SCALE GENOMIC DNA]</scope>
    <source>
        <strain evidence="16">ISS141</strain>
    </source>
</reference>
<keyword evidence="11 12" id="KW-0407">Ion channel</keyword>
<dbReference type="InterPro" id="IPR013099">
    <property type="entry name" value="K_chnl_dom"/>
</dbReference>
<evidence type="ECO:0000256" key="10">
    <source>
        <dbReference type="ARBA" id="ARBA00023136"/>
    </source>
</evidence>
<feature type="domain" description="Potassium channel" evidence="15">
    <location>
        <begin position="84"/>
        <end position="149"/>
    </location>
</feature>
<dbReference type="InterPro" id="IPR003280">
    <property type="entry name" value="2pore_dom_K_chnl"/>
</dbReference>
<accession>A0A0V0Y5J7</accession>
<proteinExistence type="inferred from homology"/>
<keyword evidence="8 14" id="KW-1133">Transmembrane helix</keyword>
<feature type="transmembrane region" description="Helical" evidence="14">
    <location>
        <begin position="176"/>
        <end position="194"/>
    </location>
</feature>
<feature type="transmembrane region" description="Helical" evidence="14">
    <location>
        <begin position="95"/>
        <end position="115"/>
    </location>
</feature>
<evidence type="ECO:0000256" key="13">
    <source>
        <dbReference type="SAM" id="MobiDB-lite"/>
    </source>
</evidence>
<organism evidence="16 17">
    <name type="scientific">Trichinella pseudospiralis</name>
    <name type="common">Parasitic roundworm</name>
    <dbReference type="NCBI Taxonomy" id="6337"/>
    <lineage>
        <taxon>Eukaryota</taxon>
        <taxon>Metazoa</taxon>
        <taxon>Ecdysozoa</taxon>
        <taxon>Nematoda</taxon>
        <taxon>Enoplea</taxon>
        <taxon>Dorylaimia</taxon>
        <taxon>Trichinellida</taxon>
        <taxon>Trichinellidae</taxon>
        <taxon>Trichinella</taxon>
    </lineage>
</organism>
<feature type="transmembrane region" description="Helical" evidence="14">
    <location>
        <begin position="206"/>
        <end position="225"/>
    </location>
</feature>
<evidence type="ECO:0000256" key="5">
    <source>
        <dbReference type="ARBA" id="ARBA00022692"/>
    </source>
</evidence>
<dbReference type="GO" id="GO:0015271">
    <property type="term" value="F:outward rectifier potassium channel activity"/>
    <property type="evidence" value="ECO:0007669"/>
    <property type="project" value="TreeGrafter"/>
</dbReference>
<evidence type="ECO:0000256" key="11">
    <source>
        <dbReference type="ARBA" id="ARBA00023303"/>
    </source>
</evidence>
<comment type="similarity">
    <text evidence="2 12">Belongs to the two pore domain potassium channel (TC 1.A.1.8) family.</text>
</comment>
<dbReference type="EMBL" id="JYDU01000052">
    <property type="protein sequence ID" value="KRX95717.1"/>
    <property type="molecule type" value="Genomic_DNA"/>
</dbReference>
<dbReference type="GO" id="GO:0005886">
    <property type="term" value="C:plasma membrane"/>
    <property type="evidence" value="ECO:0007669"/>
    <property type="project" value="TreeGrafter"/>
</dbReference>
<keyword evidence="10 14" id="KW-0472">Membrane</keyword>